<evidence type="ECO:0000256" key="8">
    <source>
        <dbReference type="ARBA" id="ARBA00022741"/>
    </source>
</evidence>
<dbReference type="InterPro" id="IPR039506">
    <property type="entry name" value="SPOB_a"/>
</dbReference>
<keyword evidence="12" id="KW-0902">Two-component regulatory system</keyword>
<dbReference type="Proteomes" id="UP000671879">
    <property type="component" value="Chromosome"/>
</dbReference>
<evidence type="ECO:0000313" key="18">
    <source>
        <dbReference type="Proteomes" id="UP000671879"/>
    </source>
</evidence>
<dbReference type="InterPro" id="IPR035965">
    <property type="entry name" value="PAS-like_dom_sf"/>
</dbReference>
<keyword evidence="8" id="KW-0547">Nucleotide-binding</keyword>
<keyword evidence="6" id="KW-0808">Transferase</keyword>
<dbReference type="PROSITE" id="PS50112">
    <property type="entry name" value="PAS"/>
    <property type="match status" value="1"/>
</dbReference>
<evidence type="ECO:0000256" key="13">
    <source>
        <dbReference type="ARBA" id="ARBA00023136"/>
    </source>
</evidence>
<dbReference type="EC" id="2.7.13.3" evidence="3"/>
<dbReference type="InterPro" id="IPR000014">
    <property type="entry name" value="PAS"/>
</dbReference>
<evidence type="ECO:0000256" key="12">
    <source>
        <dbReference type="ARBA" id="ARBA00023012"/>
    </source>
</evidence>
<evidence type="ECO:0000256" key="5">
    <source>
        <dbReference type="ARBA" id="ARBA00022553"/>
    </source>
</evidence>
<accession>A0A9Q7A934</accession>
<evidence type="ECO:0000256" key="7">
    <source>
        <dbReference type="ARBA" id="ARBA00022692"/>
    </source>
</evidence>
<dbReference type="SUPFAM" id="SSF55785">
    <property type="entry name" value="PYP-like sensor domain (PAS domain)"/>
    <property type="match status" value="1"/>
</dbReference>
<dbReference type="Pfam" id="PF17203">
    <property type="entry name" value="sCache_3_2"/>
    <property type="match status" value="1"/>
</dbReference>
<dbReference type="InterPro" id="IPR033463">
    <property type="entry name" value="sCache_3"/>
</dbReference>
<dbReference type="SUPFAM" id="SSF55874">
    <property type="entry name" value="ATPase domain of HSP90 chaperone/DNA topoisomerase II/histidine kinase"/>
    <property type="match status" value="1"/>
</dbReference>
<dbReference type="Gene3D" id="3.30.450.20">
    <property type="entry name" value="PAS domain"/>
    <property type="match status" value="2"/>
</dbReference>
<feature type="transmembrane region" description="Helical" evidence="14">
    <location>
        <begin position="16"/>
        <end position="39"/>
    </location>
</feature>
<dbReference type="GO" id="GO:0000155">
    <property type="term" value="F:phosphorelay sensor kinase activity"/>
    <property type="evidence" value="ECO:0007669"/>
    <property type="project" value="TreeGrafter"/>
</dbReference>
<reference evidence="18" key="1">
    <citation type="submission" date="2021-04" db="EMBL/GenBank/DDBJ databases">
        <title>A novel Synergistetes isolate from a pyrite-forming mixed culture.</title>
        <authorList>
            <person name="Bunk B."/>
            <person name="Sproer C."/>
            <person name="Spring S."/>
            <person name="Pester M."/>
        </authorList>
    </citation>
    <scope>NUCLEOTIDE SEQUENCE [LARGE SCALE GENOMIC DNA]</scope>
    <source>
        <strain evidence="18">J.5.4.2-T.3.5.2</strain>
    </source>
</reference>
<evidence type="ECO:0000259" key="16">
    <source>
        <dbReference type="PROSITE" id="PS50112"/>
    </source>
</evidence>
<keyword evidence="10" id="KW-0067">ATP-binding</keyword>
<dbReference type="PROSITE" id="PS50109">
    <property type="entry name" value="HIS_KIN"/>
    <property type="match status" value="1"/>
</dbReference>
<gene>
    <name evidence="17" type="ORF">KAR29_02690</name>
</gene>
<dbReference type="Pfam" id="PF13188">
    <property type="entry name" value="PAS_8"/>
    <property type="match status" value="1"/>
</dbReference>
<dbReference type="InterPro" id="IPR003594">
    <property type="entry name" value="HATPase_dom"/>
</dbReference>
<evidence type="ECO:0000256" key="4">
    <source>
        <dbReference type="ARBA" id="ARBA00022475"/>
    </source>
</evidence>
<keyword evidence="13 14" id="KW-0472">Membrane</keyword>
<dbReference type="Pfam" id="PF02518">
    <property type="entry name" value="HATPase_c"/>
    <property type="match status" value="1"/>
</dbReference>
<evidence type="ECO:0000256" key="1">
    <source>
        <dbReference type="ARBA" id="ARBA00000085"/>
    </source>
</evidence>
<dbReference type="Gene3D" id="1.10.287.130">
    <property type="match status" value="1"/>
</dbReference>
<keyword evidence="4" id="KW-1003">Cell membrane</keyword>
<dbReference type="PANTHER" id="PTHR43547:SF10">
    <property type="entry name" value="SENSOR HISTIDINE KINASE DCUS"/>
    <property type="match status" value="1"/>
</dbReference>
<keyword evidence="9 17" id="KW-0418">Kinase</keyword>
<evidence type="ECO:0000259" key="15">
    <source>
        <dbReference type="PROSITE" id="PS50109"/>
    </source>
</evidence>
<dbReference type="SMART" id="SM00387">
    <property type="entry name" value="HATPase_c"/>
    <property type="match status" value="1"/>
</dbReference>
<evidence type="ECO:0000313" key="17">
    <source>
        <dbReference type="EMBL" id="QTX32850.1"/>
    </source>
</evidence>
<dbReference type="PANTHER" id="PTHR43547">
    <property type="entry name" value="TWO-COMPONENT HISTIDINE KINASE"/>
    <property type="match status" value="1"/>
</dbReference>
<dbReference type="Pfam" id="PF14689">
    <property type="entry name" value="SPOB_a"/>
    <property type="match status" value="1"/>
</dbReference>
<dbReference type="GO" id="GO:0005886">
    <property type="term" value="C:plasma membrane"/>
    <property type="evidence" value="ECO:0007669"/>
    <property type="project" value="UniProtKB-SubCell"/>
</dbReference>
<name>A0A9Q7A934_9BACT</name>
<dbReference type="EMBL" id="CP072943">
    <property type="protein sequence ID" value="QTX32850.1"/>
    <property type="molecule type" value="Genomic_DNA"/>
</dbReference>
<organism evidence="17 18">
    <name type="scientific">Aminithiophilus ramosus</name>
    <dbReference type="NCBI Taxonomy" id="3029084"/>
    <lineage>
        <taxon>Bacteria</taxon>
        <taxon>Thermotogati</taxon>
        <taxon>Synergistota</taxon>
        <taxon>Synergistia</taxon>
        <taxon>Synergistales</taxon>
        <taxon>Aminithiophilaceae</taxon>
        <taxon>Aminithiophilus</taxon>
    </lineage>
</organism>
<dbReference type="AlphaFoldDB" id="A0A9Q7A934"/>
<dbReference type="KEGG" id="aram:KAR29_02690"/>
<keyword evidence="5" id="KW-0597">Phosphoprotein</keyword>
<sequence length="541" mass="58919">MAFFGRKRPLKIRTQFFLLTALISVAGLLLVSLASWKLIEDQLEARMARTAMAIARSVAQIPDVQRHVGRPGGSDVVQPIAEAIREETGVEFIVVFDMSDRRYSHPLPERIGLQAVGGDHGPVLERGEAYISRAIGSMGPSMRAIVPIVHEGRQVGGVSVGILLNDIDEALDRLVLSLLAMLLPGLAVSLAGSAFLAWNIKRSTWGLEPHEIARLLRERESMLDSIKEGIIAVDGEGRLTLINGAARRLLGVKEGALGEPVDAFIPNTRLPSVLKSGLAELDQEQNVLGARLMTNRIPLLHRGHVVGAIASFRDMTEMRRLAGEITGVRLYLEALRVQNHEFRNKLQAISGLIQLGEAARALDFIAETFSPASSPDAAVTRRIRNPAVGGILLGKLGRCRELAVTLEIDEESYCRDTKSLDSQALVVIIGNLLENAIEAVASLPSERRQVRFTIFDESKRILIAVSDRGEGIAPEAEGRLFEKGYSTKSGPLARGYGLYNVKNLVEACRGEISYHSVVGGGTEWIVNLPQTQEEVDGSARH</sequence>
<protein>
    <recommendedName>
        <fullName evidence="3">histidine kinase</fullName>
        <ecNumber evidence="3">2.7.13.3</ecNumber>
    </recommendedName>
</protein>
<evidence type="ECO:0000256" key="2">
    <source>
        <dbReference type="ARBA" id="ARBA00004651"/>
    </source>
</evidence>
<dbReference type="InterPro" id="IPR005467">
    <property type="entry name" value="His_kinase_dom"/>
</dbReference>
<feature type="domain" description="Histidine kinase" evidence="15">
    <location>
        <begin position="337"/>
        <end position="532"/>
    </location>
</feature>
<evidence type="ECO:0000256" key="11">
    <source>
        <dbReference type="ARBA" id="ARBA00022989"/>
    </source>
</evidence>
<dbReference type="FunFam" id="3.30.450.20:FF:000018">
    <property type="entry name" value="Sensor histidine kinase DcuS"/>
    <property type="match status" value="1"/>
</dbReference>
<dbReference type="SMART" id="SM00091">
    <property type="entry name" value="PAS"/>
    <property type="match status" value="1"/>
</dbReference>
<evidence type="ECO:0000256" key="14">
    <source>
        <dbReference type="SAM" id="Phobius"/>
    </source>
</evidence>
<dbReference type="RefSeq" id="WP_274374111.1">
    <property type="nucleotide sequence ID" value="NZ_CP072943.1"/>
</dbReference>
<dbReference type="GO" id="GO:0005524">
    <property type="term" value="F:ATP binding"/>
    <property type="evidence" value="ECO:0007669"/>
    <property type="project" value="UniProtKB-KW"/>
</dbReference>
<evidence type="ECO:0000256" key="6">
    <source>
        <dbReference type="ARBA" id="ARBA00022679"/>
    </source>
</evidence>
<keyword evidence="7 14" id="KW-0812">Transmembrane</keyword>
<proteinExistence type="predicted"/>
<dbReference type="InterPro" id="IPR004358">
    <property type="entry name" value="Sig_transdc_His_kin-like_C"/>
</dbReference>
<comment type="subcellular location">
    <subcellularLocation>
        <location evidence="2">Cell membrane</location>
        <topology evidence="2">Multi-pass membrane protein</topology>
    </subcellularLocation>
</comment>
<evidence type="ECO:0000256" key="9">
    <source>
        <dbReference type="ARBA" id="ARBA00022777"/>
    </source>
</evidence>
<keyword evidence="11 14" id="KW-1133">Transmembrane helix</keyword>
<evidence type="ECO:0000256" key="10">
    <source>
        <dbReference type="ARBA" id="ARBA00022840"/>
    </source>
</evidence>
<feature type="transmembrane region" description="Helical" evidence="14">
    <location>
        <begin position="174"/>
        <end position="198"/>
    </location>
</feature>
<dbReference type="InterPro" id="IPR029151">
    <property type="entry name" value="Sensor-like_sf"/>
</dbReference>
<dbReference type="InterPro" id="IPR036890">
    <property type="entry name" value="HATPase_C_sf"/>
</dbReference>
<evidence type="ECO:0000256" key="3">
    <source>
        <dbReference type="ARBA" id="ARBA00012438"/>
    </source>
</evidence>
<feature type="domain" description="PAS" evidence="16">
    <location>
        <begin position="215"/>
        <end position="251"/>
    </location>
</feature>
<comment type="catalytic activity">
    <reaction evidence="1">
        <text>ATP + protein L-histidine = ADP + protein N-phospho-L-histidine.</text>
        <dbReference type="EC" id="2.7.13.3"/>
    </reaction>
</comment>
<dbReference type="Gene3D" id="3.30.565.10">
    <property type="entry name" value="Histidine kinase-like ATPase, C-terminal domain"/>
    <property type="match status" value="1"/>
</dbReference>
<dbReference type="SUPFAM" id="SSF103190">
    <property type="entry name" value="Sensory domain-like"/>
    <property type="match status" value="1"/>
</dbReference>
<dbReference type="PRINTS" id="PR00344">
    <property type="entry name" value="BCTRLSENSOR"/>
</dbReference>
<keyword evidence="18" id="KW-1185">Reference proteome</keyword>